<feature type="compositionally biased region" description="Low complexity" evidence="1">
    <location>
        <begin position="202"/>
        <end position="211"/>
    </location>
</feature>
<protein>
    <submittedName>
        <fullName evidence="2">Uncharacterized protein</fullName>
    </submittedName>
</protein>
<dbReference type="EMBL" id="LAVV01006652">
    <property type="protein sequence ID" value="KNZ58917.1"/>
    <property type="molecule type" value="Genomic_DNA"/>
</dbReference>
<dbReference type="AlphaFoldDB" id="A0A0L6VEE1"/>
<keyword evidence="3" id="KW-1185">Reference proteome</keyword>
<evidence type="ECO:0000256" key="1">
    <source>
        <dbReference type="SAM" id="MobiDB-lite"/>
    </source>
</evidence>
<dbReference type="VEuPathDB" id="FungiDB:VP01_1833g1"/>
<gene>
    <name evidence="2" type="ORF">VP01_1833g1</name>
</gene>
<proteinExistence type="predicted"/>
<sequence length="334" mass="37239">MNLLKSVEKLTTSQFNFKYVIGGYCEEVVEWESMKVKQSCGKPADVQLYGITESQKDQFQTLIRHAGKGGLSKNEQYIHLTLCDQEDGYSLKAPSPPPISGKYIPGTGHDNWKHNEHRDQFKIGELRRWRRARIFADPYMTCKYVDDECAQMYDIQISNPNLITKSPEERSPGAGNTAPAHVSGGAPSASREAIRRRRTRTSPRGSTIPRPADTPPLWESVICPECHISPECVICPESEARTSPDRSIPPGLSTALYSYSTSCIPISSVGGVFLPSFQPPGGTYVIMNLKKMITSSILRIYKALSVHVVINQDLIILSKSTRRPIDCLLKKPKI</sequence>
<comment type="caution">
    <text evidence="2">The sequence shown here is derived from an EMBL/GenBank/DDBJ whole genome shotgun (WGS) entry which is preliminary data.</text>
</comment>
<organism evidence="2 3">
    <name type="scientific">Puccinia sorghi</name>
    <dbReference type="NCBI Taxonomy" id="27349"/>
    <lineage>
        <taxon>Eukaryota</taxon>
        <taxon>Fungi</taxon>
        <taxon>Dikarya</taxon>
        <taxon>Basidiomycota</taxon>
        <taxon>Pucciniomycotina</taxon>
        <taxon>Pucciniomycetes</taxon>
        <taxon>Pucciniales</taxon>
        <taxon>Pucciniaceae</taxon>
        <taxon>Puccinia</taxon>
    </lineage>
</organism>
<feature type="region of interest" description="Disordered" evidence="1">
    <location>
        <begin position="162"/>
        <end position="213"/>
    </location>
</feature>
<accession>A0A0L6VEE1</accession>
<evidence type="ECO:0000313" key="3">
    <source>
        <dbReference type="Proteomes" id="UP000037035"/>
    </source>
</evidence>
<name>A0A0L6VEE1_9BASI</name>
<dbReference type="Proteomes" id="UP000037035">
    <property type="component" value="Unassembled WGS sequence"/>
</dbReference>
<evidence type="ECO:0000313" key="2">
    <source>
        <dbReference type="EMBL" id="KNZ58917.1"/>
    </source>
</evidence>
<reference evidence="2 3" key="1">
    <citation type="submission" date="2015-08" db="EMBL/GenBank/DDBJ databases">
        <title>Next Generation Sequencing and Analysis of the Genome of Puccinia sorghi L Schw, the Causal Agent of Maize Common Rust.</title>
        <authorList>
            <person name="Rochi L."/>
            <person name="Burguener G."/>
            <person name="Darino M."/>
            <person name="Turjanski A."/>
            <person name="Kreff E."/>
            <person name="Dieguez M.J."/>
            <person name="Sacco F."/>
        </authorList>
    </citation>
    <scope>NUCLEOTIDE SEQUENCE [LARGE SCALE GENOMIC DNA]</scope>
    <source>
        <strain evidence="2 3">RO10H11247</strain>
    </source>
</reference>